<gene>
    <name evidence="2" type="ORF">HNR02_002694</name>
</gene>
<evidence type="ECO:0000313" key="2">
    <source>
        <dbReference type="EMBL" id="NYI89371.1"/>
    </source>
</evidence>
<proteinExistence type="predicted"/>
<protein>
    <submittedName>
        <fullName evidence="2">Uncharacterized protein</fullName>
    </submittedName>
</protein>
<organism evidence="2 3">
    <name type="scientific">Amycolatopsis endophytica</name>
    <dbReference type="NCBI Taxonomy" id="860233"/>
    <lineage>
        <taxon>Bacteria</taxon>
        <taxon>Bacillati</taxon>
        <taxon>Actinomycetota</taxon>
        <taxon>Actinomycetes</taxon>
        <taxon>Pseudonocardiales</taxon>
        <taxon>Pseudonocardiaceae</taxon>
        <taxon>Amycolatopsis</taxon>
    </lineage>
</organism>
<keyword evidence="3" id="KW-1185">Reference proteome</keyword>
<evidence type="ECO:0000313" key="3">
    <source>
        <dbReference type="Proteomes" id="UP000549616"/>
    </source>
</evidence>
<accession>A0A853B3N1</accession>
<name>A0A853B3N1_9PSEU</name>
<dbReference type="AlphaFoldDB" id="A0A853B3N1"/>
<feature type="region of interest" description="Disordered" evidence="1">
    <location>
        <begin position="1"/>
        <end position="58"/>
    </location>
</feature>
<comment type="caution">
    <text evidence="2">The sequence shown here is derived from an EMBL/GenBank/DDBJ whole genome shotgun (WGS) entry which is preliminary data.</text>
</comment>
<evidence type="ECO:0000256" key="1">
    <source>
        <dbReference type="SAM" id="MobiDB-lite"/>
    </source>
</evidence>
<sequence>MPADDRERRTPRDRDRRKLDEVFGEVLPDTTSDEREPERPTRDDDAWYRENRPPHHGG</sequence>
<dbReference type="Proteomes" id="UP000549616">
    <property type="component" value="Unassembled WGS sequence"/>
</dbReference>
<dbReference type="RefSeq" id="WP_179773538.1">
    <property type="nucleotide sequence ID" value="NZ_JACCFK010000001.1"/>
</dbReference>
<reference evidence="2 3" key="1">
    <citation type="submission" date="2020-07" db="EMBL/GenBank/DDBJ databases">
        <title>Sequencing the genomes of 1000 actinobacteria strains.</title>
        <authorList>
            <person name="Klenk H.-P."/>
        </authorList>
    </citation>
    <scope>NUCLEOTIDE SEQUENCE [LARGE SCALE GENOMIC DNA]</scope>
    <source>
        <strain evidence="2 3">DSM 104006</strain>
    </source>
</reference>
<feature type="compositionally biased region" description="Basic and acidic residues" evidence="1">
    <location>
        <begin position="1"/>
        <end position="21"/>
    </location>
</feature>
<feature type="compositionally biased region" description="Basic and acidic residues" evidence="1">
    <location>
        <begin position="32"/>
        <end position="58"/>
    </location>
</feature>
<dbReference type="EMBL" id="JACCFK010000001">
    <property type="protein sequence ID" value="NYI89371.1"/>
    <property type="molecule type" value="Genomic_DNA"/>
</dbReference>